<protein>
    <recommendedName>
        <fullName evidence="2">Apple domain-containing protein</fullName>
    </recommendedName>
</protein>
<sequence>MWFILTFSKIFITAIVAKYAVGQNLIKFNEKTLNKLRLTPSRLSTSVSYIDLELLNEYQCAIECIKDQSICTGFNYDVINKTCSLYDALTKVLDKDIADARKQVQQNVCDGVKCKPGAICIDYNHEKKEIATCVCLNGQLTPDDCDKI</sequence>
<accession>A0A8S3HW43</accession>
<name>A0A8S3HW43_9BILA</name>
<gene>
    <name evidence="3" type="ORF">SMN809_LOCUS71216</name>
</gene>
<keyword evidence="1" id="KW-0732">Signal</keyword>
<dbReference type="Proteomes" id="UP000676336">
    <property type="component" value="Unassembled WGS sequence"/>
</dbReference>
<dbReference type="AlphaFoldDB" id="A0A8S3HW43"/>
<feature type="chain" id="PRO_5035887129" description="Apple domain-containing protein" evidence="1">
    <location>
        <begin position="23"/>
        <end position="148"/>
    </location>
</feature>
<dbReference type="SUPFAM" id="SSF57414">
    <property type="entry name" value="Hairpin loop containing domain-like"/>
    <property type="match status" value="1"/>
</dbReference>
<feature type="signal peptide" evidence="1">
    <location>
        <begin position="1"/>
        <end position="22"/>
    </location>
</feature>
<feature type="non-terminal residue" evidence="3">
    <location>
        <position position="1"/>
    </location>
</feature>
<evidence type="ECO:0000313" key="3">
    <source>
        <dbReference type="EMBL" id="CAF5188068.1"/>
    </source>
</evidence>
<dbReference type="PROSITE" id="PS50948">
    <property type="entry name" value="PAN"/>
    <property type="match status" value="1"/>
</dbReference>
<organism evidence="3 4">
    <name type="scientific">Rotaria magnacalcarata</name>
    <dbReference type="NCBI Taxonomy" id="392030"/>
    <lineage>
        <taxon>Eukaryota</taxon>
        <taxon>Metazoa</taxon>
        <taxon>Spiralia</taxon>
        <taxon>Gnathifera</taxon>
        <taxon>Rotifera</taxon>
        <taxon>Eurotatoria</taxon>
        <taxon>Bdelloidea</taxon>
        <taxon>Philodinida</taxon>
        <taxon>Philodinidae</taxon>
        <taxon>Rotaria</taxon>
    </lineage>
</organism>
<dbReference type="Pfam" id="PF00024">
    <property type="entry name" value="PAN_1"/>
    <property type="match status" value="1"/>
</dbReference>
<dbReference type="InterPro" id="IPR003609">
    <property type="entry name" value="Pan_app"/>
</dbReference>
<comment type="caution">
    <text evidence="3">The sequence shown here is derived from an EMBL/GenBank/DDBJ whole genome shotgun (WGS) entry which is preliminary data.</text>
</comment>
<proteinExistence type="predicted"/>
<feature type="non-terminal residue" evidence="3">
    <location>
        <position position="148"/>
    </location>
</feature>
<dbReference type="EMBL" id="CAJOBI010323178">
    <property type="protein sequence ID" value="CAF5188068.1"/>
    <property type="molecule type" value="Genomic_DNA"/>
</dbReference>
<evidence type="ECO:0000313" key="4">
    <source>
        <dbReference type="Proteomes" id="UP000676336"/>
    </source>
</evidence>
<feature type="domain" description="Apple" evidence="2">
    <location>
        <begin position="29"/>
        <end position="109"/>
    </location>
</feature>
<evidence type="ECO:0000259" key="2">
    <source>
        <dbReference type="PROSITE" id="PS50948"/>
    </source>
</evidence>
<reference evidence="3" key="1">
    <citation type="submission" date="2021-02" db="EMBL/GenBank/DDBJ databases">
        <authorList>
            <person name="Nowell W R."/>
        </authorList>
    </citation>
    <scope>NUCLEOTIDE SEQUENCE</scope>
</reference>
<evidence type="ECO:0000256" key="1">
    <source>
        <dbReference type="SAM" id="SignalP"/>
    </source>
</evidence>